<feature type="domain" description="Septum formation-related" evidence="3">
    <location>
        <begin position="100"/>
        <end position="321"/>
    </location>
</feature>
<comment type="caution">
    <text evidence="4">The sequence shown here is derived from an EMBL/GenBank/DDBJ whole genome shotgun (WGS) entry which is preliminary data.</text>
</comment>
<name>A0ABW3EK55_9ACTN</name>
<feature type="region of interest" description="Disordered" evidence="1">
    <location>
        <begin position="267"/>
        <end position="293"/>
    </location>
</feature>
<keyword evidence="2" id="KW-0812">Transmembrane</keyword>
<evidence type="ECO:0000256" key="1">
    <source>
        <dbReference type="SAM" id="MobiDB-lite"/>
    </source>
</evidence>
<proteinExistence type="predicted"/>
<evidence type="ECO:0000313" key="4">
    <source>
        <dbReference type="EMBL" id="MFD0899807.1"/>
    </source>
</evidence>
<accession>A0ABW3EK55</accession>
<feature type="transmembrane region" description="Helical" evidence="2">
    <location>
        <begin position="12"/>
        <end position="37"/>
    </location>
</feature>
<feature type="compositionally biased region" description="Basic and acidic residues" evidence="1">
    <location>
        <begin position="277"/>
        <end position="291"/>
    </location>
</feature>
<dbReference type="Proteomes" id="UP001596972">
    <property type="component" value="Unassembled WGS sequence"/>
</dbReference>
<evidence type="ECO:0000259" key="3">
    <source>
        <dbReference type="Pfam" id="PF13845"/>
    </source>
</evidence>
<sequence>MPPPAPPRTSPYAITALVTGIIGIVPIAVGYGIAALVQVRRRTHTGRNLAIGGLAAALFWVVVGVASASGSLLSAFTVERDASGAITDGGRVHFASLQKGDCYTGFDPDADEVMFVKAVPCSEPHRGEITARLPVGPAKGFGTGPMFDRADLYCHSRTEWVGKSRLYPDLYPYVYLPEPGGSTSADSEGKVVCAMHYTGSGTLDGPLAETVEADRRIYDELEAGDCVAEIEEGGESAAVGSVKLLPCDAAHRYQVFATFDLPENLSGSAQAPSQKLLDQKGEQECDRRSDAPLRNAPQADYGILWVVPTEASWSLSREVVCFVGLMDGAPLRKSIVGG</sequence>
<organism evidence="4 5">
    <name type="scientific">Actinomadura sediminis</name>
    <dbReference type="NCBI Taxonomy" id="1038904"/>
    <lineage>
        <taxon>Bacteria</taxon>
        <taxon>Bacillati</taxon>
        <taxon>Actinomycetota</taxon>
        <taxon>Actinomycetes</taxon>
        <taxon>Streptosporangiales</taxon>
        <taxon>Thermomonosporaceae</taxon>
        <taxon>Actinomadura</taxon>
    </lineage>
</organism>
<evidence type="ECO:0000256" key="2">
    <source>
        <dbReference type="SAM" id="Phobius"/>
    </source>
</evidence>
<dbReference type="Pfam" id="PF13845">
    <property type="entry name" value="Septum_form"/>
    <property type="match status" value="1"/>
</dbReference>
<dbReference type="RefSeq" id="WP_378296705.1">
    <property type="nucleotide sequence ID" value="NZ_JBHTJA010000006.1"/>
</dbReference>
<gene>
    <name evidence="4" type="ORF">ACFQ11_05350</name>
</gene>
<keyword evidence="2" id="KW-0472">Membrane</keyword>
<dbReference type="EMBL" id="JBHTJA010000006">
    <property type="protein sequence ID" value="MFD0899807.1"/>
    <property type="molecule type" value="Genomic_DNA"/>
</dbReference>
<keyword evidence="5" id="KW-1185">Reference proteome</keyword>
<dbReference type="InterPro" id="IPR026004">
    <property type="entry name" value="Septum_form"/>
</dbReference>
<evidence type="ECO:0000313" key="5">
    <source>
        <dbReference type="Proteomes" id="UP001596972"/>
    </source>
</evidence>
<protein>
    <submittedName>
        <fullName evidence="4">Septum formation family protein</fullName>
    </submittedName>
</protein>
<feature type="transmembrane region" description="Helical" evidence="2">
    <location>
        <begin position="49"/>
        <end position="73"/>
    </location>
</feature>
<reference evidence="5" key="1">
    <citation type="journal article" date="2019" name="Int. J. Syst. Evol. Microbiol.">
        <title>The Global Catalogue of Microorganisms (GCM) 10K type strain sequencing project: providing services to taxonomists for standard genome sequencing and annotation.</title>
        <authorList>
            <consortium name="The Broad Institute Genomics Platform"/>
            <consortium name="The Broad Institute Genome Sequencing Center for Infectious Disease"/>
            <person name="Wu L."/>
            <person name="Ma J."/>
        </authorList>
    </citation>
    <scope>NUCLEOTIDE SEQUENCE [LARGE SCALE GENOMIC DNA]</scope>
    <source>
        <strain evidence="5">JCM 31202</strain>
    </source>
</reference>
<keyword evidence="2" id="KW-1133">Transmembrane helix</keyword>